<reference evidence="2 3" key="1">
    <citation type="submission" date="2019-08" db="EMBL/GenBank/DDBJ databases">
        <title>100 year-old enigma solved: identification of Planctomyces bekefii, the type genus and species of the phylum Planctomycetes.</title>
        <authorList>
            <person name="Svetlana D.N."/>
            <person name="Overmann J."/>
        </authorList>
    </citation>
    <scope>NUCLEOTIDE SEQUENCE [LARGE SCALE GENOMIC DNA]</scope>
    <source>
        <strain evidence="2">Phe10_nw2017</strain>
    </source>
</reference>
<feature type="non-terminal residue" evidence="2">
    <location>
        <position position="534"/>
    </location>
</feature>
<keyword evidence="3" id="KW-1185">Reference proteome</keyword>
<feature type="region of interest" description="Disordered" evidence="1">
    <location>
        <begin position="1"/>
        <end position="32"/>
    </location>
</feature>
<comment type="caution">
    <text evidence="2">The sequence shown here is derived from an EMBL/GenBank/DDBJ whole genome shotgun (WGS) entry which is preliminary data.</text>
</comment>
<accession>A0A5C6M5T3</accession>
<feature type="non-terminal residue" evidence="2">
    <location>
        <position position="1"/>
    </location>
</feature>
<dbReference type="EMBL" id="SRHE01000610">
    <property type="protein sequence ID" value="TWW08554.1"/>
    <property type="molecule type" value="Genomic_DNA"/>
</dbReference>
<gene>
    <name evidence="2" type="ORF">E3A20_23170</name>
</gene>
<protein>
    <submittedName>
        <fullName evidence="2">Uncharacterized protein</fullName>
    </submittedName>
</protein>
<evidence type="ECO:0000313" key="2">
    <source>
        <dbReference type="EMBL" id="TWW08554.1"/>
    </source>
</evidence>
<organism evidence="2 3">
    <name type="scientific">Planctomyces bekefii</name>
    <dbReference type="NCBI Taxonomy" id="1653850"/>
    <lineage>
        <taxon>Bacteria</taxon>
        <taxon>Pseudomonadati</taxon>
        <taxon>Planctomycetota</taxon>
        <taxon>Planctomycetia</taxon>
        <taxon>Planctomycetales</taxon>
        <taxon>Planctomycetaceae</taxon>
        <taxon>Planctomyces</taxon>
    </lineage>
</organism>
<dbReference type="Proteomes" id="UP000321083">
    <property type="component" value="Unassembled WGS sequence"/>
</dbReference>
<dbReference type="InterPro" id="IPR027417">
    <property type="entry name" value="P-loop_NTPase"/>
</dbReference>
<dbReference type="Gene3D" id="3.40.50.300">
    <property type="entry name" value="P-loop containing nucleotide triphosphate hydrolases"/>
    <property type="match status" value="1"/>
</dbReference>
<dbReference type="SUPFAM" id="SSF52540">
    <property type="entry name" value="P-loop containing nucleoside triphosphate hydrolases"/>
    <property type="match status" value="1"/>
</dbReference>
<evidence type="ECO:0000256" key="1">
    <source>
        <dbReference type="SAM" id="MobiDB-lite"/>
    </source>
</evidence>
<proteinExistence type="predicted"/>
<reference evidence="2 3" key="2">
    <citation type="submission" date="2019-08" db="EMBL/GenBank/DDBJ databases">
        <authorList>
            <person name="Henke P."/>
        </authorList>
    </citation>
    <scope>NUCLEOTIDE SEQUENCE [LARGE SCALE GENOMIC DNA]</scope>
    <source>
        <strain evidence="2">Phe10_nw2017</strain>
    </source>
</reference>
<dbReference type="AlphaFoldDB" id="A0A5C6M5T3"/>
<name>A0A5C6M5T3_9PLAN</name>
<sequence>TTMPDPLPENDDVLTNNNADPVQPAGLTPPQLPHNGQIVPEEVMPAMQLKVACPNCQRQGLFVDPLDARIPAVLTCQNCNLEVEGSYVRHRLQMSPTSLYVPIQLIGHRGHGKSHLIRAWLTKFYRQLSRNEKSPYTATSVSSVTEYSRTMVEQLLAEDQAGAAQLPTAGHEPALLQEFSNLPDCDDLTVGLLDYSGEYFTAQAAANHMLARNFYQPDNQLYVFVISPSDLIAAAHQQEVLPENALLRVIDTLEEHGEKSAEKSLLVIISKGDTLLTQEMQLPDIARNTLLHGDGLKPAQLLETSQALRNWTTSGPVRHVLGNFTATARNRFKRVEFTIVSATGADIAANAAPMAGQPANILGMYMLLNLLLRPAVQLVLSNSNSIYCSLSKAFRVANAIGTQGRAIKDRSRVTLQLAPGTHPLLLPEPGRISGDLLVQGDRVDNTTVDLHQAGPLKIHGTVRFHNLTIRCNSATAFEIARHHSLELENCRLIPLDQDSKTPIRIESSGSLNLRKMSQIAADPLAIVARHGDVN</sequence>
<evidence type="ECO:0000313" key="3">
    <source>
        <dbReference type="Proteomes" id="UP000321083"/>
    </source>
</evidence>